<dbReference type="Pfam" id="PF22936">
    <property type="entry name" value="Pol_BBD"/>
    <property type="match status" value="1"/>
</dbReference>
<dbReference type="InterPro" id="IPR057670">
    <property type="entry name" value="SH3_retrovirus"/>
</dbReference>
<dbReference type="Pfam" id="PF14223">
    <property type="entry name" value="Retrotran_gag_2"/>
    <property type="match status" value="1"/>
</dbReference>
<sequence length="933" mass="105237">MRAQDLWYTVEEEDLPVPGEDAREDEKFRYKNHTINKHKAASLLHDALTESMFTKIANCNTPKKIFDRLKAIHEGGDQIRKIHIRNRISDFEANRMSYKETVQDYYDRTIKIVNEIRALGGELPEEKVVEKATMSLPNKFEAKLCALEETDKLKQITFLELISALQASEKQMKIRPPKVEGVHEKIEVLLSAENLDLSNLAISRGASNLQAPSQGGYVQQNPLKKGGNGKEIYEPCPHCKKTNHRAQFCFYHPKAICKNCGETGHVERVCIHKNRAKEHANLVDFSLFDEECNLEIAFCTETSPDYVEITYSVDETTTQSIKGWILDSGCSHHMCCDRTLLFNFRTQKGRVVRSATGHTTPVLGVGSIYLSRGKKPMIVEDVYYAPGLTQNLLSFGQILRQKIEILVRGLHLYITDPRNHSVLHAELQQKNFFYLQHSSGSTCRSFNGIFCRISTLAQPSWSLWNKKSEIIKKNGMAKDVSDIELVENCCPTICHVHVPDEKKTKLDEKSKIGILVGYCSGIRGYRVFDPVGGKIIISRDIIFEEDKEWDWIGNDIRNSSVIFFNALSKTDQEATKEQTTPSWPMTNEQVITPSAPEIVQNEDQGENGANSDPHDAESTPGTPGNIENEIPDQNSDASGFTRSYADYSLYVKRSENQVLLVSVYVDDLLITANIPSLITSFKDSVMKEFQMTDLGLMTYFLGMEVHQKKGVGTFVGQTKYCMDLLNKYGMNEANPVVCPTDYKGAITSITGREKPDAAIYRGDNKNFTNLEGYSDSDYAGTEDAKSTSGYIFYLNNAPFSWSTKKQDVVPQSTAEAEYIAAALARNQCTWIRQLLSDIGFTPEAATPLMIDNQVAIAIAKDPTHFSRAKHIKVRYHALREAVKDKEIQLIHVPTENQKVDMLTKVLRKTLFIHHRDRIGLKSLRFLNATKSGG</sequence>
<name>A0A8J5H8Q7_ZINOF</name>
<protein>
    <recommendedName>
        <fullName evidence="3">CCHC-type domain-containing protein</fullName>
    </recommendedName>
</protein>
<feature type="region of interest" description="Disordered" evidence="2">
    <location>
        <begin position="601"/>
        <end position="638"/>
    </location>
</feature>
<keyword evidence="5" id="KW-1185">Reference proteome</keyword>
<keyword evidence="1" id="KW-0479">Metal-binding</keyword>
<dbReference type="CDD" id="cd09272">
    <property type="entry name" value="RNase_HI_RT_Ty1"/>
    <property type="match status" value="1"/>
</dbReference>
<dbReference type="InterPro" id="IPR001878">
    <property type="entry name" value="Znf_CCHC"/>
</dbReference>
<evidence type="ECO:0000259" key="3">
    <source>
        <dbReference type="PROSITE" id="PS50158"/>
    </source>
</evidence>
<dbReference type="SUPFAM" id="SSF57756">
    <property type="entry name" value="Retrovirus zinc finger-like domains"/>
    <property type="match status" value="1"/>
</dbReference>
<dbReference type="GO" id="GO:0003676">
    <property type="term" value="F:nucleic acid binding"/>
    <property type="evidence" value="ECO:0007669"/>
    <property type="project" value="InterPro"/>
</dbReference>
<dbReference type="PANTHER" id="PTHR11439:SF502">
    <property type="entry name" value="SECRETED RXLR EFFECTOR PROTEIN 161-LIKE"/>
    <property type="match status" value="1"/>
</dbReference>
<proteinExistence type="predicted"/>
<reference evidence="4 5" key="1">
    <citation type="submission" date="2020-08" db="EMBL/GenBank/DDBJ databases">
        <title>Plant Genome Project.</title>
        <authorList>
            <person name="Zhang R.-G."/>
        </authorList>
    </citation>
    <scope>NUCLEOTIDE SEQUENCE [LARGE SCALE GENOMIC DNA]</scope>
    <source>
        <tissue evidence="4">Rhizome</tissue>
    </source>
</reference>
<dbReference type="Proteomes" id="UP000734854">
    <property type="component" value="Unassembled WGS sequence"/>
</dbReference>
<evidence type="ECO:0000313" key="4">
    <source>
        <dbReference type="EMBL" id="KAG6521659.1"/>
    </source>
</evidence>
<dbReference type="EMBL" id="JACMSC010000005">
    <property type="protein sequence ID" value="KAG6521659.1"/>
    <property type="molecule type" value="Genomic_DNA"/>
</dbReference>
<dbReference type="InterPro" id="IPR013103">
    <property type="entry name" value="RVT_2"/>
</dbReference>
<dbReference type="PROSITE" id="PS50158">
    <property type="entry name" value="ZF_CCHC"/>
    <property type="match status" value="1"/>
</dbReference>
<dbReference type="GO" id="GO:0008270">
    <property type="term" value="F:zinc ion binding"/>
    <property type="evidence" value="ECO:0007669"/>
    <property type="project" value="UniProtKB-KW"/>
</dbReference>
<evidence type="ECO:0000313" key="5">
    <source>
        <dbReference type="Proteomes" id="UP000734854"/>
    </source>
</evidence>
<dbReference type="PANTHER" id="PTHR11439">
    <property type="entry name" value="GAG-POL-RELATED RETROTRANSPOSON"/>
    <property type="match status" value="1"/>
</dbReference>
<dbReference type="InterPro" id="IPR036875">
    <property type="entry name" value="Znf_CCHC_sf"/>
</dbReference>
<organism evidence="4 5">
    <name type="scientific">Zingiber officinale</name>
    <name type="common">Ginger</name>
    <name type="synonym">Amomum zingiber</name>
    <dbReference type="NCBI Taxonomy" id="94328"/>
    <lineage>
        <taxon>Eukaryota</taxon>
        <taxon>Viridiplantae</taxon>
        <taxon>Streptophyta</taxon>
        <taxon>Embryophyta</taxon>
        <taxon>Tracheophyta</taxon>
        <taxon>Spermatophyta</taxon>
        <taxon>Magnoliopsida</taxon>
        <taxon>Liliopsida</taxon>
        <taxon>Zingiberales</taxon>
        <taxon>Zingiberaceae</taxon>
        <taxon>Zingiber</taxon>
    </lineage>
</organism>
<accession>A0A8J5H8Q7</accession>
<dbReference type="Pfam" id="PF25597">
    <property type="entry name" value="SH3_retrovirus"/>
    <property type="match status" value="1"/>
</dbReference>
<dbReference type="AlphaFoldDB" id="A0A8J5H8Q7"/>
<keyword evidence="1" id="KW-0862">Zinc</keyword>
<dbReference type="InterPro" id="IPR054722">
    <property type="entry name" value="PolX-like_BBD"/>
</dbReference>
<dbReference type="Pfam" id="PF07727">
    <property type="entry name" value="RVT_2"/>
    <property type="match status" value="1"/>
</dbReference>
<feature type="domain" description="CCHC-type" evidence="3">
    <location>
        <begin position="257"/>
        <end position="270"/>
    </location>
</feature>
<comment type="caution">
    <text evidence="4">The sequence shown here is derived from an EMBL/GenBank/DDBJ whole genome shotgun (WGS) entry which is preliminary data.</text>
</comment>
<keyword evidence="1" id="KW-0863">Zinc-finger</keyword>
<evidence type="ECO:0000256" key="1">
    <source>
        <dbReference type="PROSITE-ProRule" id="PRU00047"/>
    </source>
</evidence>
<gene>
    <name evidence="4" type="ORF">ZIOFF_018784</name>
</gene>
<evidence type="ECO:0000256" key="2">
    <source>
        <dbReference type="SAM" id="MobiDB-lite"/>
    </source>
</evidence>